<proteinExistence type="predicted"/>
<sequence>MNAHKRFKLPMQCSIVHYKFQTGTIHHQLELSSSQYLLQMQIKAQQKTEESKKTLTLSKTNTCMILPIGLPILSNQHEINFNQDHKVISRLVTGLRVK</sequence>
<gene>
    <name evidence="1" type="ORF">H5410_005211</name>
</gene>
<feature type="non-terminal residue" evidence="1">
    <location>
        <position position="1"/>
    </location>
</feature>
<dbReference type="Proteomes" id="UP000824120">
    <property type="component" value="Chromosome 2"/>
</dbReference>
<organism evidence="1 2">
    <name type="scientific">Solanum commersonii</name>
    <name type="common">Commerson's wild potato</name>
    <name type="synonym">Commerson's nightshade</name>
    <dbReference type="NCBI Taxonomy" id="4109"/>
    <lineage>
        <taxon>Eukaryota</taxon>
        <taxon>Viridiplantae</taxon>
        <taxon>Streptophyta</taxon>
        <taxon>Embryophyta</taxon>
        <taxon>Tracheophyta</taxon>
        <taxon>Spermatophyta</taxon>
        <taxon>Magnoliopsida</taxon>
        <taxon>eudicotyledons</taxon>
        <taxon>Gunneridae</taxon>
        <taxon>Pentapetalae</taxon>
        <taxon>asterids</taxon>
        <taxon>lamiids</taxon>
        <taxon>Solanales</taxon>
        <taxon>Solanaceae</taxon>
        <taxon>Solanoideae</taxon>
        <taxon>Solaneae</taxon>
        <taxon>Solanum</taxon>
    </lineage>
</organism>
<evidence type="ECO:0000313" key="1">
    <source>
        <dbReference type="EMBL" id="KAG5619993.1"/>
    </source>
</evidence>
<dbReference type="EMBL" id="JACXVP010000002">
    <property type="protein sequence ID" value="KAG5619993.1"/>
    <property type="molecule type" value="Genomic_DNA"/>
</dbReference>
<evidence type="ECO:0000313" key="2">
    <source>
        <dbReference type="Proteomes" id="UP000824120"/>
    </source>
</evidence>
<protein>
    <submittedName>
        <fullName evidence="1">Uncharacterized protein</fullName>
    </submittedName>
</protein>
<keyword evidence="2" id="KW-1185">Reference proteome</keyword>
<dbReference type="AlphaFoldDB" id="A0A9J6A617"/>
<accession>A0A9J6A617</accession>
<name>A0A9J6A617_SOLCO</name>
<comment type="caution">
    <text evidence="1">The sequence shown here is derived from an EMBL/GenBank/DDBJ whole genome shotgun (WGS) entry which is preliminary data.</text>
</comment>
<reference evidence="1 2" key="1">
    <citation type="submission" date="2020-09" db="EMBL/GenBank/DDBJ databases">
        <title>De no assembly of potato wild relative species, Solanum commersonii.</title>
        <authorList>
            <person name="Cho K."/>
        </authorList>
    </citation>
    <scope>NUCLEOTIDE SEQUENCE [LARGE SCALE GENOMIC DNA]</scope>
    <source>
        <strain evidence="1">LZ3.2</strain>
        <tissue evidence="1">Leaf</tissue>
    </source>
</reference>